<dbReference type="HOGENOM" id="CLU_704083_0_0_1"/>
<proteinExistence type="predicted"/>
<dbReference type="AlphaFoldDB" id="A0A067SGJ8"/>
<keyword evidence="2" id="KW-1185">Reference proteome</keyword>
<evidence type="ECO:0000313" key="2">
    <source>
        <dbReference type="Proteomes" id="UP000027222"/>
    </source>
</evidence>
<dbReference type="EMBL" id="KL142431">
    <property type="protein sequence ID" value="KDR65873.1"/>
    <property type="molecule type" value="Genomic_DNA"/>
</dbReference>
<gene>
    <name evidence="1" type="ORF">GALMADRAFT_217348</name>
</gene>
<dbReference type="Proteomes" id="UP000027222">
    <property type="component" value="Unassembled WGS sequence"/>
</dbReference>
<protein>
    <submittedName>
        <fullName evidence="1">Uncharacterized protein</fullName>
    </submittedName>
</protein>
<evidence type="ECO:0000313" key="1">
    <source>
        <dbReference type="EMBL" id="KDR65873.1"/>
    </source>
</evidence>
<sequence length="392" mass="45933">MRAWFLRTLTLHLFERNYPAKFGLLHDFKSWILFDSWWLNIREVRGQRGHATGADLNVDFYDTLLAAPNSSPLPGEAYWPSKLMAPYKSSSAELLREENLVWFLQLLGRQDHSKAVNNHIASHLIELKSRITADTLSSFRHISGTRDVEFMDYTQEYIHYTLGKRDGNYLEHRTYGEVNFRYPVSNGLYQASVTQAYLIYDNFASTVSMIHEEHSTEDTTYNHRVSIKFLDVIARLFTHEVWISDGRISLHPTFCKTLQSISSTLQNAVSHGEKRPLLFLSTSYLINRMFKPGVKPYHKDSGYYLTRPISDIVPWVQSTPIHSLLDALINYNESFKPNRTSPFLLEQLAFEKIYLWKIESSQKLGHVLELPQEEKNDWRERRTDRNYRLSYH</sequence>
<organism evidence="1 2">
    <name type="scientific">Galerina marginata (strain CBS 339.88)</name>
    <dbReference type="NCBI Taxonomy" id="685588"/>
    <lineage>
        <taxon>Eukaryota</taxon>
        <taxon>Fungi</taxon>
        <taxon>Dikarya</taxon>
        <taxon>Basidiomycota</taxon>
        <taxon>Agaricomycotina</taxon>
        <taxon>Agaricomycetes</taxon>
        <taxon>Agaricomycetidae</taxon>
        <taxon>Agaricales</taxon>
        <taxon>Agaricineae</taxon>
        <taxon>Strophariaceae</taxon>
        <taxon>Galerina</taxon>
    </lineage>
</organism>
<accession>A0A067SGJ8</accession>
<reference evidence="2" key="1">
    <citation type="journal article" date="2014" name="Proc. Natl. Acad. Sci. U.S.A.">
        <title>Extensive sampling of basidiomycete genomes demonstrates inadequacy of the white-rot/brown-rot paradigm for wood decay fungi.</title>
        <authorList>
            <person name="Riley R."/>
            <person name="Salamov A.A."/>
            <person name="Brown D.W."/>
            <person name="Nagy L.G."/>
            <person name="Floudas D."/>
            <person name="Held B.W."/>
            <person name="Levasseur A."/>
            <person name="Lombard V."/>
            <person name="Morin E."/>
            <person name="Otillar R."/>
            <person name="Lindquist E.A."/>
            <person name="Sun H."/>
            <person name="LaButti K.M."/>
            <person name="Schmutz J."/>
            <person name="Jabbour D."/>
            <person name="Luo H."/>
            <person name="Baker S.E."/>
            <person name="Pisabarro A.G."/>
            <person name="Walton J.D."/>
            <person name="Blanchette R.A."/>
            <person name="Henrissat B."/>
            <person name="Martin F."/>
            <person name="Cullen D."/>
            <person name="Hibbett D.S."/>
            <person name="Grigoriev I.V."/>
        </authorList>
    </citation>
    <scope>NUCLEOTIDE SEQUENCE [LARGE SCALE GENOMIC DNA]</scope>
    <source>
        <strain evidence="2">CBS 339.88</strain>
    </source>
</reference>
<name>A0A067SGJ8_GALM3</name>